<proteinExistence type="predicted"/>
<evidence type="ECO:0000256" key="1">
    <source>
        <dbReference type="SAM" id="Phobius"/>
    </source>
</evidence>
<sequence length="140" mass="15176">MSDFLSILLIMIGVGLLFLLPTAFIGGKISLIVVTIILTAISAFLLIYAKALGSSFANGGGGSSKSFDWDLMFMVLAYAALYAFIAYGCFCLKQVTYGIDGYKLKLLIWGVILLGYPMYLSISAASSLYNTQKKIMKPKL</sequence>
<reference evidence="2 3" key="1">
    <citation type="journal article" date="2013" name="Appl. Environ. Microbiol.">
        <title>The genome of the alga-associated marine flavobacterium Formosa agariphila KMM 3901T reveals a broad potential for degradation of algal polysaccharides.</title>
        <authorList>
            <person name="Mann A.J."/>
            <person name="Hahnke R.L."/>
            <person name="Huang S."/>
            <person name="Werner J."/>
            <person name="Xing P."/>
            <person name="Barbeyron T."/>
            <person name="Huettel B."/>
            <person name="Stueber K."/>
            <person name="Reinhardt R."/>
            <person name="Harder J."/>
            <person name="Gloeckner F.O."/>
            <person name="Amann R.I."/>
            <person name="Teeling H."/>
        </authorList>
    </citation>
    <scope>NUCLEOTIDE SEQUENCE [LARGE SCALE GENOMIC DNA]</scope>
    <source>
        <strain evidence="3">DSM 15362 / KCTC 12365 / LMG 23005 / KMM 3901</strain>
    </source>
</reference>
<feature type="transmembrane region" description="Helical" evidence="1">
    <location>
        <begin position="6"/>
        <end position="24"/>
    </location>
</feature>
<dbReference type="EMBL" id="HG315671">
    <property type="protein sequence ID" value="CDF79333.1"/>
    <property type="molecule type" value="Genomic_DNA"/>
</dbReference>
<dbReference type="PATRIC" id="fig|1347342.6.peg.1626"/>
<evidence type="ECO:0000313" key="2">
    <source>
        <dbReference type="EMBL" id="CDF79333.1"/>
    </source>
</evidence>
<gene>
    <name evidence="2" type="ORF">BN863_16210</name>
</gene>
<keyword evidence="3" id="KW-1185">Reference proteome</keyword>
<dbReference type="STRING" id="1347342.BN863_16210"/>
<feature type="transmembrane region" description="Helical" evidence="1">
    <location>
        <begin position="71"/>
        <end position="92"/>
    </location>
</feature>
<dbReference type="Proteomes" id="UP000016160">
    <property type="component" value="Chromosome"/>
</dbReference>
<keyword evidence="1" id="KW-0812">Transmembrane</keyword>
<dbReference type="RefSeq" id="WP_148304583.1">
    <property type="nucleotide sequence ID" value="NZ_HG315671.1"/>
</dbReference>
<dbReference type="HOGENOM" id="CLU_1832215_0_0_10"/>
<organism evidence="2 3">
    <name type="scientific">Formosa agariphila (strain DSM 15362 / KCTC 12365 / LMG 23005 / KMM 3901 / M-2Alg 35-1)</name>
    <dbReference type="NCBI Taxonomy" id="1347342"/>
    <lineage>
        <taxon>Bacteria</taxon>
        <taxon>Pseudomonadati</taxon>
        <taxon>Bacteroidota</taxon>
        <taxon>Flavobacteriia</taxon>
        <taxon>Flavobacteriales</taxon>
        <taxon>Flavobacteriaceae</taxon>
        <taxon>Formosa</taxon>
    </lineage>
</organism>
<dbReference type="AlphaFoldDB" id="T2KLL6"/>
<accession>T2KLL6</accession>
<feature type="transmembrane region" description="Helical" evidence="1">
    <location>
        <begin position="104"/>
        <end position="129"/>
    </location>
</feature>
<evidence type="ECO:0000313" key="3">
    <source>
        <dbReference type="Proteomes" id="UP000016160"/>
    </source>
</evidence>
<name>T2KLL6_FORAG</name>
<feature type="transmembrane region" description="Helical" evidence="1">
    <location>
        <begin position="31"/>
        <end position="51"/>
    </location>
</feature>
<keyword evidence="1" id="KW-0472">Membrane</keyword>
<protein>
    <submittedName>
        <fullName evidence="2">Uncharacterized protein</fullName>
    </submittedName>
</protein>
<keyword evidence="1" id="KW-1133">Transmembrane helix</keyword>